<evidence type="ECO:0000256" key="2">
    <source>
        <dbReference type="SAM" id="SignalP"/>
    </source>
</evidence>
<name>A0A1G6HS47_9GAMM</name>
<accession>A0A1G6HS47</accession>
<dbReference type="AlphaFoldDB" id="A0A1G6HS47"/>
<evidence type="ECO:0000313" key="4">
    <source>
        <dbReference type="EMBL" id="SDB97004.1"/>
    </source>
</evidence>
<keyword evidence="2" id="KW-0732">Signal</keyword>
<evidence type="ECO:0000256" key="1">
    <source>
        <dbReference type="ARBA" id="ARBA00010116"/>
    </source>
</evidence>
<feature type="signal peptide" evidence="2">
    <location>
        <begin position="1"/>
        <end position="22"/>
    </location>
</feature>
<evidence type="ECO:0000313" key="5">
    <source>
        <dbReference type="Proteomes" id="UP000242317"/>
    </source>
</evidence>
<feature type="chain" id="PRO_5017217369" evidence="2">
    <location>
        <begin position="23"/>
        <end position="659"/>
    </location>
</feature>
<keyword evidence="5" id="KW-1185">Reference proteome</keyword>
<proteinExistence type="inferred from homology"/>
<gene>
    <name evidence="4" type="ORF">SAMN05421749_102468</name>
</gene>
<dbReference type="SUPFAM" id="SSF49373">
    <property type="entry name" value="Invasin/intimin cell-adhesion fragments"/>
    <property type="match status" value="2"/>
</dbReference>
<dbReference type="InterPro" id="IPR013783">
    <property type="entry name" value="Ig-like_fold"/>
</dbReference>
<dbReference type="EMBL" id="FMYK01000002">
    <property type="protein sequence ID" value="SDB97004.1"/>
    <property type="molecule type" value="Genomic_DNA"/>
</dbReference>
<sequence length="659" mass="68049">MLNNNLFKITALALAVSLSACGGGGGGYYGDSDNDSGSDSSGGDTVTAVNVSTISLYDTNGDATTTISSQGVTAQVTVTDESGNAISGALVTFTSTGDVTFGTSNGAVLTNANGVATISVTPTDSTDTGTYQLTATTTYEDVTDTASMYVSFQAENITIANMKAASSNLGSGDSTLITLVTQDADTNTYQNNIVVNFTTSCGSLSSTSVTSSSEGNVATTYSAIDADGNLCEGTQTVTATTASGSATPVKLTLTIAAAEANSIVYTSSDTVELGIKGSGSSTSGQVEFTVYSNGSPLANKNVVLDLEKAPNDFSFVTQGNRSSTTVVSDSTGKVKVNLYPGYVPGPVEIKAALSTDTSIYALSKNVSVASGRATQSGFSISMTKNALQNAKDGDTATITARLVDRTGNPIPDDTVVNFVTEGGSITPYCTTTDGACSVTLSTQDPRPTNNRVTVLAYVEGDKSYTDTNGDNAYTAGTDTLISNLGSFFRDDNESTAYDSGEFKYTRVITGTSATCASSTIAQPNISGTCDNNLATVLRSQFLVAFAEDTPVIYNPSVSGNQFSFQLFGNGSLSVPMPSATTVGVSTVDDTENDLSCTAELREGQETVPAIFNLLTPTTFVNSAATYYAYRLKDCDTNDSVVLTITTPSGSVYKKEYFYP</sequence>
<feature type="domain" description="Big-1" evidence="3">
    <location>
        <begin position="53"/>
        <end position="153"/>
    </location>
</feature>
<reference evidence="5" key="1">
    <citation type="submission" date="2016-09" db="EMBL/GenBank/DDBJ databases">
        <authorList>
            <person name="Varghese N."/>
            <person name="Submissions S."/>
        </authorList>
    </citation>
    <scope>NUCLEOTIDE SEQUENCE [LARGE SCALE GENOMIC DNA]</scope>
    <source>
        <strain evidence="5">ANC 3699</strain>
    </source>
</reference>
<dbReference type="RefSeq" id="WP_092617217.1">
    <property type="nucleotide sequence ID" value="NZ_FMYK01000002.1"/>
</dbReference>
<dbReference type="InterPro" id="IPR003344">
    <property type="entry name" value="Big_1_dom"/>
</dbReference>
<protein>
    <submittedName>
        <fullName evidence="4">Ig-like domain (Group 1)</fullName>
    </submittedName>
</protein>
<dbReference type="InterPro" id="IPR008964">
    <property type="entry name" value="Invasin/intimin_cell_adhesion"/>
</dbReference>
<evidence type="ECO:0000259" key="3">
    <source>
        <dbReference type="PROSITE" id="PS51127"/>
    </source>
</evidence>
<dbReference type="SMART" id="SM00634">
    <property type="entry name" value="BID_1"/>
    <property type="match status" value="2"/>
</dbReference>
<comment type="similarity">
    <text evidence="1">Belongs to the intimin/invasin family.</text>
</comment>
<dbReference type="Proteomes" id="UP000242317">
    <property type="component" value="Unassembled WGS sequence"/>
</dbReference>
<organism evidence="4 5">
    <name type="scientific">Acinetobacter marinus</name>
    <dbReference type="NCBI Taxonomy" id="281375"/>
    <lineage>
        <taxon>Bacteria</taxon>
        <taxon>Pseudomonadati</taxon>
        <taxon>Pseudomonadota</taxon>
        <taxon>Gammaproteobacteria</taxon>
        <taxon>Moraxellales</taxon>
        <taxon>Moraxellaceae</taxon>
        <taxon>Acinetobacter</taxon>
    </lineage>
</organism>
<dbReference type="PROSITE" id="PS51127">
    <property type="entry name" value="BIG1"/>
    <property type="match status" value="1"/>
</dbReference>
<dbReference type="OrthoDB" id="5522233at2"/>
<dbReference type="Gene3D" id="2.60.40.10">
    <property type="entry name" value="Immunoglobulins"/>
    <property type="match status" value="2"/>
</dbReference>